<dbReference type="Proteomes" id="UP000292855">
    <property type="component" value="Unassembled WGS sequence"/>
</dbReference>
<comment type="caution">
    <text evidence="3">The sequence shown here is derived from an EMBL/GenBank/DDBJ whole genome shotgun (WGS) entry which is preliminary data.</text>
</comment>
<evidence type="ECO:0000313" key="3">
    <source>
        <dbReference type="EMBL" id="RZF59893.1"/>
    </source>
</evidence>
<dbReference type="PANTHER" id="PTHR33886:SF8">
    <property type="entry name" value="UNSATURATED RHAMNOGALACTURONAN HYDROLASE (EUROFUNG)"/>
    <property type="match status" value="1"/>
</dbReference>
<dbReference type="GO" id="GO:0016787">
    <property type="term" value="F:hydrolase activity"/>
    <property type="evidence" value="ECO:0007669"/>
    <property type="project" value="UniProtKB-KW"/>
</dbReference>
<dbReference type="OrthoDB" id="6381507at2"/>
<dbReference type="InterPro" id="IPR052043">
    <property type="entry name" value="PolySaccharide_Degr_Enz"/>
</dbReference>
<dbReference type="AlphaFoldDB" id="A0A4Q6XJD7"/>
<dbReference type="Gene3D" id="1.50.10.10">
    <property type="match status" value="1"/>
</dbReference>
<organism evidence="3 4">
    <name type="scientific">Sphingobacterium corticibacterium</name>
    <dbReference type="NCBI Taxonomy" id="2484746"/>
    <lineage>
        <taxon>Bacteria</taxon>
        <taxon>Pseudomonadati</taxon>
        <taxon>Bacteroidota</taxon>
        <taxon>Sphingobacteriia</taxon>
        <taxon>Sphingobacteriales</taxon>
        <taxon>Sphingobacteriaceae</taxon>
        <taxon>Sphingobacterium</taxon>
    </lineage>
</organism>
<keyword evidence="4" id="KW-1185">Reference proteome</keyword>
<proteinExistence type="predicted"/>
<reference evidence="3 4" key="1">
    <citation type="submission" date="2019-02" db="EMBL/GenBank/DDBJ databases">
        <authorList>
            <person name="Li Y."/>
        </authorList>
    </citation>
    <scope>NUCLEOTIDE SEQUENCE [LARGE SCALE GENOMIC DNA]</scope>
    <source>
        <strain evidence="3 4">30C10-4-7</strain>
    </source>
</reference>
<dbReference type="InterPro" id="IPR008928">
    <property type="entry name" value="6-hairpin_glycosidase_sf"/>
</dbReference>
<dbReference type="EMBL" id="SGIT01000002">
    <property type="protein sequence ID" value="RZF59893.1"/>
    <property type="molecule type" value="Genomic_DNA"/>
</dbReference>
<dbReference type="SUPFAM" id="SSF48208">
    <property type="entry name" value="Six-hairpin glycosidases"/>
    <property type="match status" value="1"/>
</dbReference>
<keyword evidence="1 3" id="KW-0378">Hydrolase</keyword>
<name>A0A4Q6XJD7_9SPHI</name>
<dbReference type="GO" id="GO:0005975">
    <property type="term" value="P:carbohydrate metabolic process"/>
    <property type="evidence" value="ECO:0007669"/>
    <property type="project" value="InterPro"/>
</dbReference>
<gene>
    <name evidence="3" type="ORF">EWE74_12210</name>
</gene>
<dbReference type="InterPro" id="IPR012341">
    <property type="entry name" value="6hp_glycosidase-like_sf"/>
</dbReference>
<sequence length="407" mass="47333">MYRKYLTFLLSSALTSLFFCNCTSIKSTDADIDYAREISNTIMHKWPDSLSRLDGKSAGWSYDIGLYLEAISNVYARTGEQRYYDYIVKQMDRFILPNDSIRYYTQDSYNIDYVRNGKILLYLYEKTTDKKYQDAAKYVRQQLYTHPRTSEGGFWHKKVYPHQMWLDGLYMGQPFYAHYSKIFGETENFTDIARQFTLMEKHARDERTGLLHHAWDERREQKWADKQTGKSPHFWGRAMGWYGVALVDVLDYFPQDHADRKTLLDILNRYVEAVSKVQNLENGLWYQVLDKGEEKQNYPEASASSMFVYTMMKAVRLGYISAKYGAIAEKGYNGMIKEFIVKGDDGYYHLNGTVMVSGLGGTPYRDGSFAYYMSEPVIQDDPKGMGAFILAANEAQLRKDKNVAFSE</sequence>
<feature type="signal peptide" evidence="2">
    <location>
        <begin position="1"/>
        <end position="21"/>
    </location>
</feature>
<evidence type="ECO:0000256" key="2">
    <source>
        <dbReference type="SAM" id="SignalP"/>
    </source>
</evidence>
<evidence type="ECO:0000256" key="1">
    <source>
        <dbReference type="ARBA" id="ARBA00022801"/>
    </source>
</evidence>
<dbReference type="InterPro" id="IPR010905">
    <property type="entry name" value="Glyco_hydro_88"/>
</dbReference>
<protein>
    <submittedName>
        <fullName evidence="3">Glycosyl hydrolase family 88</fullName>
    </submittedName>
</protein>
<dbReference type="Pfam" id="PF07470">
    <property type="entry name" value="Glyco_hydro_88"/>
    <property type="match status" value="1"/>
</dbReference>
<evidence type="ECO:0000313" key="4">
    <source>
        <dbReference type="Proteomes" id="UP000292855"/>
    </source>
</evidence>
<accession>A0A4Q6XJD7</accession>
<keyword evidence="2" id="KW-0732">Signal</keyword>
<feature type="chain" id="PRO_5020192547" evidence="2">
    <location>
        <begin position="22"/>
        <end position="407"/>
    </location>
</feature>
<dbReference type="PANTHER" id="PTHR33886">
    <property type="entry name" value="UNSATURATED RHAMNOGALACTURONAN HYDROLASE (EUROFUNG)"/>
    <property type="match status" value="1"/>
</dbReference>
<dbReference type="RefSeq" id="WP_130141811.1">
    <property type="nucleotide sequence ID" value="NZ_SGIT01000002.1"/>
</dbReference>